<evidence type="ECO:0000256" key="4">
    <source>
        <dbReference type="ARBA" id="ARBA00023017"/>
    </source>
</evidence>
<dbReference type="GO" id="GO:0005813">
    <property type="term" value="C:centrosome"/>
    <property type="evidence" value="ECO:0000318"/>
    <property type="project" value="GO_Central"/>
</dbReference>
<reference evidence="6 7" key="1">
    <citation type="journal article" date="2008" name="Nature">
        <title>The Trichoplax genome and the nature of placozoans.</title>
        <authorList>
            <person name="Srivastava M."/>
            <person name="Begovic E."/>
            <person name="Chapman J."/>
            <person name="Putnam N.H."/>
            <person name="Hellsten U."/>
            <person name="Kawashima T."/>
            <person name="Kuo A."/>
            <person name="Mitros T."/>
            <person name="Salamov A."/>
            <person name="Carpenter M.L."/>
            <person name="Signorovitch A.Y."/>
            <person name="Moreno M.A."/>
            <person name="Kamm K."/>
            <person name="Grimwood J."/>
            <person name="Schmutz J."/>
            <person name="Shapiro H."/>
            <person name="Grigoriev I.V."/>
            <person name="Buss L.W."/>
            <person name="Schierwater B."/>
            <person name="Dellaporta S.L."/>
            <person name="Rokhsar D.S."/>
        </authorList>
    </citation>
    <scope>NUCLEOTIDE SEQUENCE [LARGE SCALE GENOMIC DNA]</scope>
    <source>
        <strain evidence="6 7">Grell-BS-1999</strain>
    </source>
</reference>
<dbReference type="CTD" id="6751867"/>
<dbReference type="InParanoid" id="B3RTA3"/>
<evidence type="ECO:0000256" key="3">
    <source>
        <dbReference type="ARBA" id="ARBA00022490"/>
    </source>
</evidence>
<dbReference type="RefSeq" id="XP_002111189.1">
    <property type="nucleotide sequence ID" value="XM_002111153.1"/>
</dbReference>
<gene>
    <name evidence="6" type="ORF">TRIADDRAFT_54892</name>
</gene>
<dbReference type="GO" id="GO:0007052">
    <property type="term" value="P:mitotic spindle organization"/>
    <property type="evidence" value="ECO:0000318"/>
    <property type="project" value="GO_Central"/>
</dbReference>
<evidence type="ECO:0000256" key="2">
    <source>
        <dbReference type="ARBA" id="ARBA00006176"/>
    </source>
</evidence>
<dbReference type="EMBL" id="DS985243">
    <property type="protein sequence ID" value="EDV27193.1"/>
    <property type="molecule type" value="Genomic_DNA"/>
</dbReference>
<evidence type="ECO:0000256" key="5">
    <source>
        <dbReference type="SAM" id="MobiDB-lite"/>
    </source>
</evidence>
<keyword evidence="4" id="KW-0243">Dynein</keyword>
<dbReference type="AlphaFoldDB" id="B3RTA3"/>
<comment type="similarity">
    <text evidence="2">Belongs to the dynactin subunit 2 family.</text>
</comment>
<dbReference type="FunCoup" id="B3RTA3">
    <property type="interactions" value="1742"/>
</dbReference>
<evidence type="ECO:0008006" key="8">
    <source>
        <dbReference type="Google" id="ProtNLM"/>
    </source>
</evidence>
<dbReference type="GO" id="GO:0005737">
    <property type="term" value="C:cytoplasm"/>
    <property type="evidence" value="ECO:0000318"/>
    <property type="project" value="GO_Central"/>
</dbReference>
<dbReference type="HOGENOM" id="CLU_049964_1_0_1"/>
<dbReference type="eggNOG" id="KOG3958">
    <property type="taxonomic scope" value="Eukaryota"/>
</dbReference>
<proteinExistence type="inferred from homology"/>
<dbReference type="KEGG" id="tad:TRIADDRAFT_54892"/>
<dbReference type="InterPro" id="IPR028133">
    <property type="entry name" value="Dynamitin"/>
</dbReference>
<dbReference type="GeneID" id="6751867"/>
<keyword evidence="7" id="KW-1185">Reference proteome</keyword>
<feature type="compositionally biased region" description="Basic and acidic residues" evidence="5">
    <location>
        <begin position="32"/>
        <end position="52"/>
    </location>
</feature>
<feature type="region of interest" description="Disordered" evidence="5">
    <location>
        <begin position="1"/>
        <end position="52"/>
    </location>
</feature>
<dbReference type="PANTHER" id="PTHR15346">
    <property type="entry name" value="DYNACTIN SUBUNIT"/>
    <property type="match status" value="1"/>
</dbReference>
<dbReference type="STRING" id="10228.B3RTA3"/>
<feature type="compositionally biased region" description="Polar residues" evidence="5">
    <location>
        <begin position="1"/>
        <end position="11"/>
    </location>
</feature>
<comment type="subcellular location">
    <subcellularLocation>
        <location evidence="1">Cytoplasm</location>
    </subcellularLocation>
</comment>
<sequence length="409" mass="45354">MATNTGTSGSSKYGGIEGIDNQPDVFETGGEPTKEKEKEKGKEKEMKGGIESKTVELIPMNAQASYEQFKDKYIDSKDADFTDSIKDGRNIGYDTTEYELAGDETETPLQKYQRLKIEISQFTEEIDKIKATMTEEADINPVELSKHVKILQKQLLDTNIEDLANVDVKGDSDISKKLLAQIEAFKGGNKPAKASASSGDKSNTDYITYQLYYRPEQAKFNVLSKAAEVEQKLQKLEQIVGKDSRRLPAITSDLDPNNKSLAAAIYALQAKFSLLDSAKIEHVDARLQAVLQRINEIAEKTEGIDKAEEKSKVSEIYDFMSKWDAIASSIPDITARLQTLKSLHHQASTFAINLAGFSNAQDQISNALQSQAKVLRQVQESLVKNMTVMQSNVSSIESRIATCESKLRS</sequence>
<organism evidence="6 7">
    <name type="scientific">Trichoplax adhaerens</name>
    <name type="common">Trichoplax reptans</name>
    <dbReference type="NCBI Taxonomy" id="10228"/>
    <lineage>
        <taxon>Eukaryota</taxon>
        <taxon>Metazoa</taxon>
        <taxon>Placozoa</taxon>
        <taxon>Uniplacotomia</taxon>
        <taxon>Trichoplacea</taxon>
        <taxon>Trichoplacidae</taxon>
        <taxon>Trichoplax</taxon>
    </lineage>
</organism>
<evidence type="ECO:0000313" key="7">
    <source>
        <dbReference type="Proteomes" id="UP000009022"/>
    </source>
</evidence>
<protein>
    <recommendedName>
        <fullName evidence="8">Dynactin subunit 2</fullName>
    </recommendedName>
</protein>
<evidence type="ECO:0000256" key="1">
    <source>
        <dbReference type="ARBA" id="ARBA00004496"/>
    </source>
</evidence>
<dbReference type="GO" id="GO:0005869">
    <property type="term" value="C:dynactin complex"/>
    <property type="evidence" value="ECO:0000318"/>
    <property type="project" value="GO_Central"/>
</dbReference>
<dbReference type="OrthoDB" id="4977at2759"/>
<dbReference type="Pfam" id="PF04912">
    <property type="entry name" value="Dynamitin"/>
    <property type="match status" value="1"/>
</dbReference>
<name>B3RTA3_TRIAD</name>
<dbReference type="PhylomeDB" id="B3RTA3"/>
<evidence type="ECO:0000313" key="6">
    <source>
        <dbReference type="EMBL" id="EDV27193.1"/>
    </source>
</evidence>
<dbReference type="Proteomes" id="UP000009022">
    <property type="component" value="Unassembled WGS sequence"/>
</dbReference>
<dbReference type="GO" id="GO:0030286">
    <property type="term" value="C:dynein complex"/>
    <property type="evidence" value="ECO:0007669"/>
    <property type="project" value="UniProtKB-KW"/>
</dbReference>
<dbReference type="OMA" id="YKFGDWE"/>
<keyword evidence="3" id="KW-0963">Cytoplasm</keyword>
<accession>B3RTA3</accession>